<dbReference type="InterPro" id="IPR002110">
    <property type="entry name" value="Ankyrin_rpt"/>
</dbReference>
<dbReference type="Gene3D" id="3.10.20.90">
    <property type="entry name" value="Phosphatidylinositol 3-kinase Catalytic Subunit, Chain A, domain 1"/>
    <property type="match status" value="1"/>
</dbReference>
<dbReference type="SMART" id="SM00248">
    <property type="entry name" value="ANK"/>
    <property type="match status" value="4"/>
</dbReference>
<dbReference type="CDD" id="cd14473">
    <property type="entry name" value="FERM_B-lobe"/>
    <property type="match status" value="1"/>
</dbReference>
<dbReference type="PROSITE" id="PS50057">
    <property type="entry name" value="FERM_3"/>
    <property type="match status" value="1"/>
</dbReference>
<feature type="domain" description="FERM" evidence="2">
    <location>
        <begin position="231"/>
        <end position="488"/>
    </location>
</feature>
<evidence type="ECO:0000256" key="1">
    <source>
        <dbReference type="PROSITE-ProRule" id="PRU00023"/>
    </source>
</evidence>
<keyword evidence="1" id="KW-0040">ANK repeat</keyword>
<dbReference type="InterPro" id="IPR000299">
    <property type="entry name" value="FERM_domain"/>
</dbReference>
<dbReference type="AlphaFoldDB" id="A0A815KD88"/>
<dbReference type="Gene3D" id="1.20.80.10">
    <property type="match status" value="1"/>
</dbReference>
<dbReference type="Gene3D" id="1.25.40.20">
    <property type="entry name" value="Ankyrin repeat-containing domain"/>
    <property type="match status" value="1"/>
</dbReference>
<proteinExistence type="predicted"/>
<sequence length="488" mass="55919">MHKSETSSSSIIDAANKLFDQIDDNERCDIIVSNLLFDDLFASNDEPLVTHLDSVSVQSSRVVHQRITSDTGGRRNGRGLGSAISSRNLKRNRNNSLEEYPLHLACQNGQIEVVGRLLQEFSPVTLEHDMNRWSPLHHAAWHGHHRIVELLLRSKRFSVNAVDNSHMSPLHLAALGGRSETIRILLDCPDINVHAKNKDGKTALDFCQQNPNRDWQSCTELIEKFLQKPLEKIKICLADGSTIELDLVSGPAETTVRQLHTQMMTRLRLPNEVSHVFGIWICSKSVRIQLNPDHKPVQFLLNWKRYASELTTIPSESTLRNPSSSSSPKLNSNSEDAQLWWSRDTLLKIEFEQRLRIPHVIHLLFLEAYQNYLLAYYPCTDEDAIEFAVLMMGINEKQLDDKLWENFLYNDSNNISLLIPAEKLKRAGIIYWRRTILKRYKEVFIDDQTMQNRSQLTLYLKMQFLNLAQNLTSYGSGVIHTGRPSGML</sequence>
<dbReference type="InterPro" id="IPR019748">
    <property type="entry name" value="FERM_central"/>
</dbReference>
<dbReference type="Proteomes" id="UP000663877">
    <property type="component" value="Unassembled WGS sequence"/>
</dbReference>
<organism evidence="3 4">
    <name type="scientific">Adineta steineri</name>
    <dbReference type="NCBI Taxonomy" id="433720"/>
    <lineage>
        <taxon>Eukaryota</taxon>
        <taxon>Metazoa</taxon>
        <taxon>Spiralia</taxon>
        <taxon>Gnathifera</taxon>
        <taxon>Rotifera</taxon>
        <taxon>Eurotatoria</taxon>
        <taxon>Bdelloidea</taxon>
        <taxon>Adinetida</taxon>
        <taxon>Adinetidae</taxon>
        <taxon>Adineta</taxon>
    </lineage>
</organism>
<evidence type="ECO:0000313" key="4">
    <source>
        <dbReference type="Proteomes" id="UP000663877"/>
    </source>
</evidence>
<dbReference type="PANTHER" id="PTHR13283:SF11">
    <property type="entry name" value="KREV INTERACTION TRAPPED PROTEIN 1"/>
    <property type="match status" value="1"/>
</dbReference>
<protein>
    <recommendedName>
        <fullName evidence="2">FERM domain-containing protein</fullName>
    </recommendedName>
</protein>
<dbReference type="SUPFAM" id="SSF47031">
    <property type="entry name" value="Second domain of FERM"/>
    <property type="match status" value="1"/>
</dbReference>
<feature type="repeat" description="ANK" evidence="1">
    <location>
        <begin position="131"/>
        <end position="153"/>
    </location>
</feature>
<dbReference type="InterPro" id="IPR036770">
    <property type="entry name" value="Ankyrin_rpt-contain_sf"/>
</dbReference>
<dbReference type="Pfam" id="PF00373">
    <property type="entry name" value="FERM_M"/>
    <property type="match status" value="1"/>
</dbReference>
<dbReference type="InterPro" id="IPR014352">
    <property type="entry name" value="FERM/acyl-CoA-bd_prot_sf"/>
</dbReference>
<dbReference type="GO" id="GO:0045454">
    <property type="term" value="P:cell redox homeostasis"/>
    <property type="evidence" value="ECO:0007669"/>
    <property type="project" value="TreeGrafter"/>
</dbReference>
<dbReference type="GO" id="GO:0005886">
    <property type="term" value="C:plasma membrane"/>
    <property type="evidence" value="ECO:0007669"/>
    <property type="project" value="TreeGrafter"/>
</dbReference>
<gene>
    <name evidence="3" type="ORF">BJG266_LOCUS37303</name>
</gene>
<dbReference type="InterPro" id="IPR051594">
    <property type="entry name" value="KRIT1/FRMD8"/>
</dbReference>
<name>A0A815KD88_9BILA</name>
<dbReference type="SUPFAM" id="SSF48403">
    <property type="entry name" value="Ankyrin repeat"/>
    <property type="match status" value="1"/>
</dbReference>
<dbReference type="SMART" id="SM00295">
    <property type="entry name" value="B41"/>
    <property type="match status" value="1"/>
</dbReference>
<dbReference type="InterPro" id="IPR019749">
    <property type="entry name" value="Band_41_domain"/>
</dbReference>
<evidence type="ECO:0000259" key="2">
    <source>
        <dbReference type="PROSITE" id="PS50057"/>
    </source>
</evidence>
<dbReference type="Pfam" id="PF00023">
    <property type="entry name" value="Ank"/>
    <property type="match status" value="1"/>
</dbReference>
<dbReference type="EMBL" id="CAJNOI010001215">
    <property type="protein sequence ID" value="CAF1394523.1"/>
    <property type="molecule type" value="Genomic_DNA"/>
</dbReference>
<comment type="caution">
    <text evidence="3">The sequence shown here is derived from an EMBL/GenBank/DDBJ whole genome shotgun (WGS) entry which is preliminary data.</text>
</comment>
<reference evidence="3" key="1">
    <citation type="submission" date="2021-02" db="EMBL/GenBank/DDBJ databases">
        <authorList>
            <person name="Nowell W R."/>
        </authorList>
    </citation>
    <scope>NUCLEOTIDE SEQUENCE</scope>
</reference>
<dbReference type="PROSITE" id="PS50088">
    <property type="entry name" value="ANK_REPEAT"/>
    <property type="match status" value="2"/>
</dbReference>
<dbReference type="InterPro" id="IPR035963">
    <property type="entry name" value="FERM_2"/>
</dbReference>
<dbReference type="GO" id="GO:2000114">
    <property type="term" value="P:regulation of establishment of cell polarity"/>
    <property type="evidence" value="ECO:0007669"/>
    <property type="project" value="TreeGrafter"/>
</dbReference>
<evidence type="ECO:0000313" key="3">
    <source>
        <dbReference type="EMBL" id="CAF1394523.1"/>
    </source>
</evidence>
<dbReference type="PROSITE" id="PS50297">
    <property type="entry name" value="ANK_REP_REGION"/>
    <property type="match status" value="2"/>
</dbReference>
<accession>A0A815KD88</accession>
<feature type="repeat" description="ANK" evidence="1">
    <location>
        <begin position="165"/>
        <end position="187"/>
    </location>
</feature>
<dbReference type="PANTHER" id="PTHR13283">
    <property type="entry name" value="KREV INTERACTION TRAPPED 1-RELATED"/>
    <property type="match status" value="1"/>
</dbReference>
<dbReference type="Pfam" id="PF12796">
    <property type="entry name" value="Ank_2"/>
    <property type="match status" value="1"/>
</dbReference>